<dbReference type="GO" id="GO:0004175">
    <property type="term" value="F:endopeptidase activity"/>
    <property type="evidence" value="ECO:0007669"/>
    <property type="project" value="UniProtKB-ARBA"/>
</dbReference>
<evidence type="ECO:0000259" key="2">
    <source>
        <dbReference type="Pfam" id="PF02517"/>
    </source>
</evidence>
<feature type="transmembrane region" description="Helical" evidence="1">
    <location>
        <begin position="184"/>
        <end position="202"/>
    </location>
</feature>
<sequence length="504" mass="56316">MYGLREGGVEVIGENRLPFWDALFGCVVFSGLASFVLIHTQGFQQLGFTSTAGFVGDSLGFTQHLSLPTQWGLSIAIGVLTEIICAALAWWILSRTSLSFTLRFTLVVVLSTVFRGIFFAPYANVLSPLQWAGVAIFSSYYYWNYRRVWPLALSHGLFNAIAFRPNDVWAGTFLGTLKTTTNDVVLPIIVCWAIAWLITRTLNHTTVRTPAKTTLCALRTTMILGAVIITAGGFIAGLLQLFGQKSFPIYLPGVYGSLDASQSLRILSALIVGSLLITAWYILSRNTCPSRQSLPTRHSSWIIFGIFFALFFVQGSAFSTYFRSWGIAAGTDFHHWFTNHDIYGIDIPLPSPLIWDIFRHMLNGGMEELAYALILLTLIYIFRMPSRLSIAVVLIFRVILHLYYATLAVALWQIPLGVFAGIYVIRRGRILPLVIAHGLYDTILAAQEYIVRTGVFGHLRYDDIDRIWTPVTGLASIVILTFAYVYYTHKWPVEATESTTATQI</sequence>
<dbReference type="AlphaFoldDB" id="A0A1H2LD95"/>
<reference evidence="4" key="1">
    <citation type="submission" date="2016-10" db="EMBL/GenBank/DDBJ databases">
        <authorList>
            <person name="Varghese N."/>
            <person name="Submissions S."/>
        </authorList>
    </citation>
    <scope>NUCLEOTIDE SEQUENCE [LARGE SCALE GENOMIC DNA]</scope>
    <source>
        <strain evidence="4">DSM 10002</strain>
    </source>
</reference>
<gene>
    <name evidence="3" type="ORF">SAMN04489737_0661</name>
</gene>
<dbReference type="Pfam" id="PF02517">
    <property type="entry name" value="Rce1-like"/>
    <property type="match status" value="1"/>
</dbReference>
<feature type="transmembrane region" description="Helical" evidence="1">
    <location>
        <begin position="303"/>
        <end position="322"/>
    </location>
</feature>
<feature type="domain" description="CAAX prenyl protease 2/Lysostaphin resistance protein A-like" evidence="2">
    <location>
        <begin position="353"/>
        <end position="442"/>
    </location>
</feature>
<feature type="transmembrane region" description="Helical" evidence="1">
    <location>
        <begin position="100"/>
        <end position="119"/>
    </location>
</feature>
<dbReference type="GO" id="GO:0006508">
    <property type="term" value="P:proteolysis"/>
    <property type="evidence" value="ECO:0007669"/>
    <property type="project" value="UniProtKB-KW"/>
</dbReference>
<feature type="transmembrane region" description="Helical" evidence="1">
    <location>
        <begin position="71"/>
        <end position="93"/>
    </location>
</feature>
<keyword evidence="1" id="KW-0812">Transmembrane</keyword>
<accession>A0A1H2LD95</accession>
<feature type="transmembrane region" description="Helical" evidence="1">
    <location>
        <begin position="20"/>
        <end position="39"/>
    </location>
</feature>
<feature type="transmembrane region" description="Helical" evidence="1">
    <location>
        <begin position="402"/>
        <end position="425"/>
    </location>
</feature>
<keyword evidence="1" id="KW-1133">Transmembrane helix</keyword>
<keyword evidence="3" id="KW-0645">Protease</keyword>
<evidence type="ECO:0000313" key="4">
    <source>
        <dbReference type="Proteomes" id="UP000214355"/>
    </source>
</evidence>
<evidence type="ECO:0000313" key="3">
    <source>
        <dbReference type="EMBL" id="SDU78899.1"/>
    </source>
</evidence>
<dbReference type="EMBL" id="LT629804">
    <property type="protein sequence ID" value="SDU78899.1"/>
    <property type="molecule type" value="Genomic_DNA"/>
</dbReference>
<feature type="transmembrane region" description="Helical" evidence="1">
    <location>
        <begin position="263"/>
        <end position="283"/>
    </location>
</feature>
<feature type="transmembrane region" description="Helical" evidence="1">
    <location>
        <begin position="370"/>
        <end position="396"/>
    </location>
</feature>
<proteinExistence type="predicted"/>
<dbReference type="Proteomes" id="UP000214355">
    <property type="component" value="Chromosome I"/>
</dbReference>
<dbReference type="GO" id="GO:0080120">
    <property type="term" value="P:CAAX-box protein maturation"/>
    <property type="evidence" value="ECO:0007669"/>
    <property type="project" value="UniProtKB-ARBA"/>
</dbReference>
<feature type="transmembrane region" description="Helical" evidence="1">
    <location>
        <begin position="467"/>
        <end position="487"/>
    </location>
</feature>
<protein>
    <submittedName>
        <fullName evidence="3">CAAX protease self-immunity</fullName>
    </submittedName>
</protein>
<feature type="transmembrane region" description="Helical" evidence="1">
    <location>
        <begin position="223"/>
        <end position="243"/>
    </location>
</feature>
<keyword evidence="3" id="KW-0378">Hydrolase</keyword>
<evidence type="ECO:0000256" key="1">
    <source>
        <dbReference type="SAM" id="Phobius"/>
    </source>
</evidence>
<name>A0A1H2LD95_9ACTO</name>
<keyword evidence="1" id="KW-0472">Membrane</keyword>
<keyword evidence="4" id="KW-1185">Reference proteome</keyword>
<organism evidence="3 4">
    <name type="scientific">Arcanobacterium phocae</name>
    <dbReference type="NCBI Taxonomy" id="131112"/>
    <lineage>
        <taxon>Bacteria</taxon>
        <taxon>Bacillati</taxon>
        <taxon>Actinomycetota</taxon>
        <taxon>Actinomycetes</taxon>
        <taxon>Actinomycetales</taxon>
        <taxon>Actinomycetaceae</taxon>
        <taxon>Arcanobacterium</taxon>
    </lineage>
</organism>
<dbReference type="InterPro" id="IPR003675">
    <property type="entry name" value="Rce1/LyrA-like_dom"/>
</dbReference>